<gene>
    <name evidence="1" type="ordered locus">DEHA2E11242g</name>
</gene>
<sequence length="66" mass="7682">MVSVAAKRCEYPRRSGWINANTGEPMMYSEEDNERARKLLERIDWSKVKHSTGRPFEGLLVLQSQK</sequence>
<dbReference type="InParanoid" id="Q6BPS3"/>
<dbReference type="AlphaFoldDB" id="Q6BPS3"/>
<dbReference type="RefSeq" id="XP_459797.2">
    <property type="nucleotide sequence ID" value="XM_459797.1"/>
</dbReference>
<accession>Q6BPS3</accession>
<proteinExistence type="predicted"/>
<dbReference type="EMBL" id="CR382137">
    <property type="protein sequence ID" value="CAG88036.2"/>
    <property type="molecule type" value="Genomic_DNA"/>
</dbReference>
<name>Q6BPS3_DEBHA</name>
<protein>
    <submittedName>
        <fullName evidence="1">DEHA2E11242p</fullName>
    </submittedName>
</protein>
<keyword evidence="2" id="KW-1185">Reference proteome</keyword>
<organism evidence="1 2">
    <name type="scientific">Debaryomyces hansenii (strain ATCC 36239 / CBS 767 / BCRC 21394 / JCM 1990 / NBRC 0083 / IGC 2968)</name>
    <name type="common">Yeast</name>
    <name type="synonym">Torulaspora hansenii</name>
    <dbReference type="NCBI Taxonomy" id="284592"/>
    <lineage>
        <taxon>Eukaryota</taxon>
        <taxon>Fungi</taxon>
        <taxon>Dikarya</taxon>
        <taxon>Ascomycota</taxon>
        <taxon>Saccharomycotina</taxon>
        <taxon>Pichiomycetes</taxon>
        <taxon>Debaryomycetaceae</taxon>
        <taxon>Debaryomyces</taxon>
    </lineage>
</organism>
<evidence type="ECO:0000313" key="2">
    <source>
        <dbReference type="Proteomes" id="UP000000599"/>
    </source>
</evidence>
<evidence type="ECO:0000313" key="1">
    <source>
        <dbReference type="EMBL" id="CAG88036.2"/>
    </source>
</evidence>
<dbReference type="VEuPathDB" id="FungiDB:DEHA2E11242g"/>
<dbReference type="GeneID" id="2902134"/>
<dbReference type="HOGENOM" id="CLU_2831157_0_0_1"/>
<reference evidence="1 2" key="1">
    <citation type="journal article" date="2004" name="Nature">
        <title>Genome evolution in yeasts.</title>
        <authorList>
            <consortium name="Genolevures"/>
            <person name="Dujon B."/>
            <person name="Sherman D."/>
            <person name="Fischer G."/>
            <person name="Durrens P."/>
            <person name="Casaregola S."/>
            <person name="Lafontaine I."/>
            <person name="de Montigny J."/>
            <person name="Marck C."/>
            <person name="Neuveglise C."/>
            <person name="Talla E."/>
            <person name="Goffard N."/>
            <person name="Frangeul L."/>
            <person name="Aigle M."/>
            <person name="Anthouard V."/>
            <person name="Babour A."/>
            <person name="Barbe V."/>
            <person name="Barnay S."/>
            <person name="Blanchin S."/>
            <person name="Beckerich J.M."/>
            <person name="Beyne E."/>
            <person name="Bleykasten C."/>
            <person name="Boisrame A."/>
            <person name="Boyer J."/>
            <person name="Cattolico L."/>
            <person name="Confanioleri F."/>
            <person name="de Daruvar A."/>
            <person name="Despons L."/>
            <person name="Fabre E."/>
            <person name="Fairhead C."/>
            <person name="Ferry-Dumazet H."/>
            <person name="Groppi A."/>
            <person name="Hantraye F."/>
            <person name="Hennequin C."/>
            <person name="Jauniaux N."/>
            <person name="Joyet P."/>
            <person name="Kachouri R."/>
            <person name="Kerrest A."/>
            <person name="Koszul R."/>
            <person name="Lemaire M."/>
            <person name="Lesur I."/>
            <person name="Ma L."/>
            <person name="Muller H."/>
            <person name="Nicaud J.M."/>
            <person name="Nikolski M."/>
            <person name="Oztas S."/>
            <person name="Ozier-Kalogeropoulos O."/>
            <person name="Pellenz S."/>
            <person name="Potier S."/>
            <person name="Richard G.F."/>
            <person name="Straub M.L."/>
            <person name="Suleau A."/>
            <person name="Swennene D."/>
            <person name="Tekaia F."/>
            <person name="Wesolowski-Louvel M."/>
            <person name="Westhof E."/>
            <person name="Wirth B."/>
            <person name="Zeniou-Meyer M."/>
            <person name="Zivanovic I."/>
            <person name="Bolotin-Fukuhara M."/>
            <person name="Thierry A."/>
            <person name="Bouchier C."/>
            <person name="Caudron B."/>
            <person name="Scarpelli C."/>
            <person name="Gaillardin C."/>
            <person name="Weissenbach J."/>
            <person name="Wincker P."/>
            <person name="Souciet J.L."/>
        </authorList>
    </citation>
    <scope>NUCLEOTIDE SEQUENCE [LARGE SCALE GENOMIC DNA]</scope>
    <source>
        <strain evidence="2">ATCC 36239 / CBS 767 / BCRC 21394 / JCM 1990 / NBRC 0083 / IGC 2968</strain>
    </source>
</reference>
<dbReference type="KEGG" id="dha:DEHA2E11242g"/>
<dbReference type="Proteomes" id="UP000000599">
    <property type="component" value="Chromosome E"/>
</dbReference>